<evidence type="ECO:0000256" key="1">
    <source>
        <dbReference type="ARBA" id="ARBA00004141"/>
    </source>
</evidence>
<dbReference type="InterPro" id="IPR036513">
    <property type="entry name" value="STAS_dom_sf"/>
</dbReference>
<comment type="subcellular location">
    <subcellularLocation>
        <location evidence="1">Membrane</location>
        <topology evidence="1">Multi-pass membrane protein</topology>
    </subcellularLocation>
</comment>
<keyword evidence="2 5" id="KW-0812">Transmembrane</keyword>
<dbReference type="AlphaFoldDB" id="A0A3S2TVL7"/>
<dbReference type="Pfam" id="PF01740">
    <property type="entry name" value="STAS"/>
    <property type="match status" value="1"/>
</dbReference>
<dbReference type="PROSITE" id="PS50801">
    <property type="entry name" value="STAS"/>
    <property type="match status" value="1"/>
</dbReference>
<evidence type="ECO:0000313" key="7">
    <source>
        <dbReference type="EMBL" id="RVE56379.1"/>
    </source>
</evidence>
<reference evidence="7 8" key="2">
    <citation type="submission" date="2019-01" db="EMBL/GenBank/DDBJ databases">
        <title>A chromosome length genome reference of the Java medaka (oryzias javanicus).</title>
        <authorList>
            <person name="Herpin A."/>
            <person name="Takehana Y."/>
            <person name="Naruse K."/>
            <person name="Ansai S."/>
            <person name="Kawaguchi M."/>
        </authorList>
    </citation>
    <scope>NUCLEOTIDE SEQUENCE [LARGE SCALE GENOMIC DNA]</scope>
    <source>
        <strain evidence="7">RS831</strain>
        <tissue evidence="7">Whole body</tissue>
    </source>
</reference>
<dbReference type="InterPro" id="IPR001902">
    <property type="entry name" value="SLC26A/SulP_fam"/>
</dbReference>
<dbReference type="InterPro" id="IPR002645">
    <property type="entry name" value="STAS_dom"/>
</dbReference>
<feature type="transmembrane region" description="Helical" evidence="5">
    <location>
        <begin position="106"/>
        <end position="126"/>
    </location>
</feature>
<dbReference type="Proteomes" id="UP000283210">
    <property type="component" value="Chromosome 23"/>
</dbReference>
<dbReference type="SUPFAM" id="SSF52091">
    <property type="entry name" value="SpoIIaa-like"/>
    <property type="match status" value="1"/>
</dbReference>
<evidence type="ECO:0000256" key="4">
    <source>
        <dbReference type="ARBA" id="ARBA00023136"/>
    </source>
</evidence>
<organism evidence="7 8">
    <name type="scientific">Oryzias javanicus</name>
    <name type="common">Javanese ricefish</name>
    <name type="synonym">Aplocheilus javanicus</name>
    <dbReference type="NCBI Taxonomy" id="123683"/>
    <lineage>
        <taxon>Eukaryota</taxon>
        <taxon>Metazoa</taxon>
        <taxon>Chordata</taxon>
        <taxon>Craniata</taxon>
        <taxon>Vertebrata</taxon>
        <taxon>Euteleostomi</taxon>
        <taxon>Actinopterygii</taxon>
        <taxon>Neopterygii</taxon>
        <taxon>Teleostei</taxon>
        <taxon>Neoteleostei</taxon>
        <taxon>Acanthomorphata</taxon>
        <taxon>Ovalentaria</taxon>
        <taxon>Atherinomorphae</taxon>
        <taxon>Beloniformes</taxon>
        <taxon>Adrianichthyidae</taxon>
        <taxon>Oryziinae</taxon>
        <taxon>Oryzias</taxon>
    </lineage>
</organism>
<proteinExistence type="predicted"/>
<evidence type="ECO:0000256" key="3">
    <source>
        <dbReference type="ARBA" id="ARBA00022989"/>
    </source>
</evidence>
<evidence type="ECO:0000259" key="6">
    <source>
        <dbReference type="PROSITE" id="PS50801"/>
    </source>
</evidence>
<dbReference type="Gene3D" id="3.30.750.24">
    <property type="entry name" value="STAS domain"/>
    <property type="match status" value="1"/>
</dbReference>
<name>A0A3S2TVL7_ORYJA</name>
<keyword evidence="3 5" id="KW-1133">Transmembrane helix</keyword>
<evidence type="ECO:0000256" key="5">
    <source>
        <dbReference type="SAM" id="Phobius"/>
    </source>
</evidence>
<gene>
    <name evidence="7" type="ORF">OJAV_G00220530</name>
</gene>
<evidence type="ECO:0000256" key="2">
    <source>
        <dbReference type="ARBA" id="ARBA00022692"/>
    </source>
</evidence>
<evidence type="ECO:0000313" key="8">
    <source>
        <dbReference type="Proteomes" id="UP000283210"/>
    </source>
</evidence>
<dbReference type="PANTHER" id="PTHR11814">
    <property type="entry name" value="SULFATE TRANSPORTER"/>
    <property type="match status" value="1"/>
</dbReference>
<protein>
    <recommendedName>
        <fullName evidence="6">STAS domain-containing protein</fullName>
    </recommendedName>
</protein>
<accession>A0A3S2TVL7</accession>
<dbReference type="InterPro" id="IPR011547">
    <property type="entry name" value="SLC26A/SulP_dom"/>
</dbReference>
<feature type="transmembrane region" description="Helical" evidence="5">
    <location>
        <begin position="69"/>
        <end position="86"/>
    </location>
</feature>
<reference evidence="7 8" key="1">
    <citation type="submission" date="2018-11" db="EMBL/GenBank/DDBJ databases">
        <authorList>
            <person name="Lopez-Roques C."/>
            <person name="Donnadieu C."/>
            <person name="Bouchez O."/>
            <person name="Klopp C."/>
            <person name="Cabau C."/>
            <person name="Zahm M."/>
        </authorList>
    </citation>
    <scope>NUCLEOTIDE SEQUENCE [LARGE SCALE GENOMIC DNA]</scope>
    <source>
        <strain evidence="7">RS831</strain>
        <tissue evidence="7">Whole body</tissue>
    </source>
</reference>
<sequence length="397" mass="43410">MSLNKNYQVDVVNTIPTGLRPPAMPDFSLLSSVIPDAFAVAIVGFSMDISLAKIFALKHGYSVDGNQELIALGLSNFFGSFFQTFAVTSSMSRSLVQESTGGKTQISGLVASLIVLLVIVAIGFVFEPLPQTVLAAIIMVNLLGMFRQFRDIPTLWKTSKIELVIWLATTQSPKTSILGHVPNTGLYYDVDEYEEASEYEGIKIFSSNSSIYFANSDLYVSTLMEKTGVNPEKLKAAQRARKKRKEKLKKKESSPLTVSATYKDEAVIHEVLPQSSEAGEGLNGQLEDKHSSETTSEVAVFLEPLSDVHSIVLDWTTTSFIDSVGAKAIKQIIREYAAVDVRVVVASCNRSTLADLDRLQFFSENLTPHLFFPTIHDAVLHCQQANSSPAGAANNLT</sequence>
<keyword evidence="4 5" id="KW-0472">Membrane</keyword>
<dbReference type="OrthoDB" id="288203at2759"/>
<dbReference type="Pfam" id="PF00916">
    <property type="entry name" value="Sulfate_transp"/>
    <property type="match status" value="1"/>
</dbReference>
<feature type="transmembrane region" description="Helical" evidence="5">
    <location>
        <begin position="37"/>
        <end position="57"/>
    </location>
</feature>
<keyword evidence="8" id="KW-1185">Reference proteome</keyword>
<dbReference type="EMBL" id="CM012459">
    <property type="protein sequence ID" value="RVE56379.1"/>
    <property type="molecule type" value="Genomic_DNA"/>
</dbReference>
<feature type="domain" description="STAS" evidence="6">
    <location>
        <begin position="192"/>
        <end position="382"/>
    </location>
</feature>
<dbReference type="GO" id="GO:0016020">
    <property type="term" value="C:membrane"/>
    <property type="evidence" value="ECO:0007669"/>
    <property type="project" value="UniProtKB-SubCell"/>
</dbReference>
<dbReference type="GO" id="GO:0055085">
    <property type="term" value="P:transmembrane transport"/>
    <property type="evidence" value="ECO:0007669"/>
    <property type="project" value="InterPro"/>
</dbReference>